<evidence type="ECO:0000313" key="1">
    <source>
        <dbReference type="EMBL" id="RDY11996.1"/>
    </source>
</evidence>
<reference evidence="1" key="1">
    <citation type="submission" date="2018-05" db="EMBL/GenBank/DDBJ databases">
        <title>Draft genome of Mucuna pruriens seed.</title>
        <authorList>
            <person name="Nnadi N.E."/>
            <person name="Vos R."/>
            <person name="Hasami M.H."/>
            <person name="Devisetty U.K."/>
            <person name="Aguiy J.C."/>
        </authorList>
    </citation>
    <scope>NUCLEOTIDE SEQUENCE [LARGE SCALE GENOMIC DNA]</scope>
    <source>
        <strain evidence="1">JCA_2017</strain>
    </source>
</reference>
<accession>A0A371IAE1</accession>
<keyword evidence="2" id="KW-1185">Reference proteome</keyword>
<evidence type="ECO:0000313" key="2">
    <source>
        <dbReference type="Proteomes" id="UP000257109"/>
    </source>
</evidence>
<dbReference type="Proteomes" id="UP000257109">
    <property type="component" value="Unassembled WGS sequence"/>
</dbReference>
<sequence length="97" mass="10933">MTNVLTMFLKSSSEQVIIIPELLSQNNFIGPSYFMLRSSRIIFIPNPSHIPCAMARNSTSTLDQATTFCFLLLKVTRFPPRNIQYSEVDLLSTTDSA</sequence>
<organism evidence="1 2">
    <name type="scientific">Mucuna pruriens</name>
    <name type="common">Velvet bean</name>
    <name type="synonym">Dolichos pruriens</name>
    <dbReference type="NCBI Taxonomy" id="157652"/>
    <lineage>
        <taxon>Eukaryota</taxon>
        <taxon>Viridiplantae</taxon>
        <taxon>Streptophyta</taxon>
        <taxon>Embryophyta</taxon>
        <taxon>Tracheophyta</taxon>
        <taxon>Spermatophyta</taxon>
        <taxon>Magnoliopsida</taxon>
        <taxon>eudicotyledons</taxon>
        <taxon>Gunneridae</taxon>
        <taxon>Pentapetalae</taxon>
        <taxon>rosids</taxon>
        <taxon>fabids</taxon>
        <taxon>Fabales</taxon>
        <taxon>Fabaceae</taxon>
        <taxon>Papilionoideae</taxon>
        <taxon>50 kb inversion clade</taxon>
        <taxon>NPAAA clade</taxon>
        <taxon>indigoferoid/millettioid clade</taxon>
        <taxon>Phaseoleae</taxon>
        <taxon>Mucuna</taxon>
    </lineage>
</organism>
<dbReference type="AlphaFoldDB" id="A0A371IAE1"/>
<proteinExistence type="predicted"/>
<dbReference type="EMBL" id="QJKJ01000543">
    <property type="protein sequence ID" value="RDY11996.1"/>
    <property type="molecule type" value="Genomic_DNA"/>
</dbReference>
<protein>
    <submittedName>
        <fullName evidence="1">Uncharacterized protein</fullName>
    </submittedName>
</protein>
<feature type="non-terminal residue" evidence="1">
    <location>
        <position position="1"/>
    </location>
</feature>
<comment type="caution">
    <text evidence="1">The sequence shown here is derived from an EMBL/GenBank/DDBJ whole genome shotgun (WGS) entry which is preliminary data.</text>
</comment>
<dbReference type="OrthoDB" id="922467at2759"/>
<gene>
    <name evidence="1" type="ORF">CR513_03231</name>
</gene>
<name>A0A371IAE1_MUCPR</name>